<keyword evidence="1" id="KW-0472">Membrane</keyword>
<evidence type="ECO:0000313" key="2">
    <source>
        <dbReference type="EMBL" id="CBH18631.1"/>
    </source>
</evidence>
<evidence type="ECO:0000313" key="3">
    <source>
        <dbReference type="Proteomes" id="UP000002316"/>
    </source>
</evidence>
<dbReference type="KEGG" id="tbg:TbgDal_XI17510"/>
<protein>
    <submittedName>
        <fullName evidence="2">Uncharacterized protein</fullName>
    </submittedName>
</protein>
<accession>D0AAD0</accession>
<gene>
    <name evidence="2" type="ORF">TbgDal_XI17510</name>
</gene>
<dbReference type="EMBL" id="FN554974">
    <property type="protein sequence ID" value="CBH18631.1"/>
    <property type="molecule type" value="Genomic_DNA"/>
</dbReference>
<feature type="transmembrane region" description="Helical" evidence="1">
    <location>
        <begin position="90"/>
        <end position="110"/>
    </location>
</feature>
<reference evidence="3" key="1">
    <citation type="journal article" date="2010" name="PLoS Negl. Trop. Dis.">
        <title>The genome sequence of Trypanosoma brucei gambiense, causative agent of chronic human african trypanosomiasis.</title>
        <authorList>
            <person name="Jackson A.P."/>
            <person name="Sanders M."/>
            <person name="Berry A."/>
            <person name="McQuillan J."/>
            <person name="Aslett M.A."/>
            <person name="Quail M.A."/>
            <person name="Chukualim B."/>
            <person name="Capewell P."/>
            <person name="MacLeod A."/>
            <person name="Melville S.E."/>
            <person name="Gibson W."/>
            <person name="Barry J.D."/>
            <person name="Berriman M."/>
            <person name="Hertz-Fowler C."/>
        </authorList>
    </citation>
    <scope>NUCLEOTIDE SEQUENCE [LARGE SCALE GENOMIC DNA]</scope>
    <source>
        <strain evidence="3">MHOM/CI/86/DAL972</strain>
    </source>
</reference>
<dbReference type="Proteomes" id="UP000002316">
    <property type="component" value="Chromosome 11"/>
</dbReference>
<keyword evidence="1" id="KW-0812">Transmembrane</keyword>
<name>D0AAD0_TRYB9</name>
<dbReference type="AlphaFoldDB" id="D0AAD0"/>
<evidence type="ECO:0000256" key="1">
    <source>
        <dbReference type="SAM" id="Phobius"/>
    </source>
</evidence>
<sequence length="124" mass="14105">MCVYVFSATWIAPNANCAFFTPPPSLSLSQRTRHEMHLLTLHVIVNTFFFCRTERREMVNRGVNVTCHTEFTCALYPHTINLRQIYTLRLFFLISVISSFLSVSEAVAVAGEARIFAYQAGLLP</sequence>
<proteinExistence type="predicted"/>
<keyword evidence="1" id="KW-1133">Transmembrane helix</keyword>
<organism evidence="2 3">
    <name type="scientific">Trypanosoma brucei gambiense (strain MHOM/CI/86/DAL972)</name>
    <dbReference type="NCBI Taxonomy" id="679716"/>
    <lineage>
        <taxon>Eukaryota</taxon>
        <taxon>Discoba</taxon>
        <taxon>Euglenozoa</taxon>
        <taxon>Kinetoplastea</taxon>
        <taxon>Metakinetoplastina</taxon>
        <taxon>Trypanosomatida</taxon>
        <taxon>Trypanosomatidae</taxon>
        <taxon>Trypanosoma</taxon>
    </lineage>
</organism>
<dbReference type="RefSeq" id="XP_011780895.1">
    <property type="nucleotide sequence ID" value="XM_011782593.1"/>
</dbReference>
<dbReference type="GeneID" id="23866964"/>